<dbReference type="PANTHER" id="PTHR31330">
    <property type="entry name" value="NEMATODE SPECIFIC PEPTIDE FAMILY, GROUP C"/>
    <property type="match status" value="1"/>
</dbReference>
<dbReference type="PROSITE" id="PS50011">
    <property type="entry name" value="PROTEIN_KINASE_DOM"/>
    <property type="match status" value="1"/>
</dbReference>
<dbReference type="SUPFAM" id="SSF56112">
    <property type="entry name" value="Protein kinase-like (PK-like)"/>
    <property type="match status" value="1"/>
</dbReference>
<accession>A0A2G5TV05</accession>
<sequence>MIFECMTGNGFRCCLKTTPTKTQEFITSGCNKLYNNLPGILRAPMNTTIGGRFKLTVRTGDWLQEEAYFGVDKEHGYNVVVKGRLVDDPRTDVEKRFLEEYGGSDGIPRYLGSFDLYDGEQQYIAHTRNGQKLETLFNLSTFKISQANAVRLGFQLFEMVHAMHTRGYLHRDIRPHIIMADIGWTGKLELELSSFGYVAPINPPPAPPADPFNGMKIGRYASYPAVIGEPYVKEDDYISIIFIMLASQGVMPFSLNTNRQWSLAEKKEQFDENPRRFVTAETIWLADMYWAVEIMRQEGTFSHDEVIRMLENAVEGVDMRSEISYAHNADGHFYIQ</sequence>
<name>A0A2G5TV05_9PELO</name>
<dbReference type="Gene3D" id="1.10.510.10">
    <property type="entry name" value="Transferase(Phosphotransferase) domain 1"/>
    <property type="match status" value="1"/>
</dbReference>
<reference evidence="3" key="1">
    <citation type="submission" date="2017-10" db="EMBL/GenBank/DDBJ databases">
        <title>Rapid genome shrinkage in a self-fertile nematode reveals novel sperm competition proteins.</title>
        <authorList>
            <person name="Yin D."/>
            <person name="Schwarz E.M."/>
            <person name="Thomas C.G."/>
            <person name="Felde R.L."/>
            <person name="Korf I.F."/>
            <person name="Cutter A.D."/>
            <person name="Schartner C.M."/>
            <person name="Ralston E.J."/>
            <person name="Meyer B.J."/>
            <person name="Haag E.S."/>
        </authorList>
    </citation>
    <scope>NUCLEOTIDE SEQUENCE [LARGE SCALE GENOMIC DNA]</scope>
    <source>
        <strain evidence="3">JU1422</strain>
    </source>
</reference>
<dbReference type="OrthoDB" id="5804191at2759"/>
<organism evidence="2 3">
    <name type="scientific">Caenorhabditis nigoni</name>
    <dbReference type="NCBI Taxonomy" id="1611254"/>
    <lineage>
        <taxon>Eukaryota</taxon>
        <taxon>Metazoa</taxon>
        <taxon>Ecdysozoa</taxon>
        <taxon>Nematoda</taxon>
        <taxon>Chromadorea</taxon>
        <taxon>Rhabditida</taxon>
        <taxon>Rhabditina</taxon>
        <taxon>Rhabditomorpha</taxon>
        <taxon>Rhabditoidea</taxon>
        <taxon>Rhabditidae</taxon>
        <taxon>Peloderinae</taxon>
        <taxon>Caenorhabditis</taxon>
    </lineage>
</organism>
<gene>
    <name evidence="2" type="primary">Cnig_chr_V.g22144</name>
    <name evidence="2" type="ORF">B9Z55_022144</name>
</gene>
<dbReference type="GO" id="GO:0005524">
    <property type="term" value="F:ATP binding"/>
    <property type="evidence" value="ECO:0007669"/>
    <property type="project" value="InterPro"/>
</dbReference>
<keyword evidence="3" id="KW-1185">Reference proteome</keyword>
<comment type="caution">
    <text evidence="2">The sequence shown here is derived from an EMBL/GenBank/DDBJ whole genome shotgun (WGS) entry which is preliminary data.</text>
</comment>
<evidence type="ECO:0000313" key="2">
    <source>
        <dbReference type="EMBL" id="PIC31140.1"/>
    </source>
</evidence>
<dbReference type="STRING" id="1611254.A0A2G5TV05"/>
<dbReference type="Pfam" id="PF24977">
    <property type="entry name" value="DUF7772"/>
    <property type="match status" value="1"/>
</dbReference>
<dbReference type="Proteomes" id="UP000230233">
    <property type="component" value="Chromosome V"/>
</dbReference>
<evidence type="ECO:0000259" key="1">
    <source>
        <dbReference type="PROSITE" id="PS50011"/>
    </source>
</evidence>
<dbReference type="EMBL" id="PDUG01000005">
    <property type="protein sequence ID" value="PIC31140.1"/>
    <property type="molecule type" value="Genomic_DNA"/>
</dbReference>
<dbReference type="AlphaFoldDB" id="A0A2G5TV05"/>
<dbReference type="GO" id="GO:0004672">
    <property type="term" value="F:protein kinase activity"/>
    <property type="evidence" value="ECO:0007669"/>
    <property type="project" value="InterPro"/>
</dbReference>
<proteinExistence type="predicted"/>
<feature type="domain" description="Protein kinase" evidence="1">
    <location>
        <begin position="53"/>
        <end position="335"/>
    </location>
</feature>
<dbReference type="PANTHER" id="PTHR31330:SF1">
    <property type="entry name" value="NEMATODE SPECIFIC PEPTIDE FAMILY, GROUP C"/>
    <property type="match status" value="1"/>
</dbReference>
<evidence type="ECO:0000313" key="3">
    <source>
        <dbReference type="Proteomes" id="UP000230233"/>
    </source>
</evidence>
<dbReference type="InterPro" id="IPR000719">
    <property type="entry name" value="Prot_kinase_dom"/>
</dbReference>
<protein>
    <recommendedName>
        <fullName evidence="1">Protein kinase domain-containing protein</fullName>
    </recommendedName>
</protein>
<dbReference type="InterPro" id="IPR056674">
    <property type="entry name" value="DUF7772"/>
</dbReference>
<dbReference type="InterPro" id="IPR011009">
    <property type="entry name" value="Kinase-like_dom_sf"/>
</dbReference>